<proteinExistence type="predicted"/>
<accession>A0A7W7ZE88</accession>
<feature type="domain" description="AAA+ ATPase" evidence="1">
    <location>
        <begin position="202"/>
        <end position="404"/>
    </location>
</feature>
<dbReference type="Gene3D" id="3.40.50.300">
    <property type="entry name" value="P-loop containing nucleotide triphosphate hydrolases"/>
    <property type="match status" value="1"/>
</dbReference>
<organism evidence="2 3">
    <name type="scientific">Granulicella aggregans</name>
    <dbReference type="NCBI Taxonomy" id="474949"/>
    <lineage>
        <taxon>Bacteria</taxon>
        <taxon>Pseudomonadati</taxon>
        <taxon>Acidobacteriota</taxon>
        <taxon>Terriglobia</taxon>
        <taxon>Terriglobales</taxon>
        <taxon>Acidobacteriaceae</taxon>
        <taxon>Granulicella</taxon>
    </lineage>
</organism>
<dbReference type="Proteomes" id="UP000540989">
    <property type="component" value="Unassembled WGS sequence"/>
</dbReference>
<gene>
    <name evidence="2" type="ORF">HDF16_002891</name>
</gene>
<name>A0A7W7ZE88_9BACT</name>
<evidence type="ECO:0000313" key="2">
    <source>
        <dbReference type="EMBL" id="MBB5058177.1"/>
    </source>
</evidence>
<keyword evidence="3" id="KW-1185">Reference proteome</keyword>
<reference evidence="2 3" key="1">
    <citation type="submission" date="2020-08" db="EMBL/GenBank/DDBJ databases">
        <title>Genomic Encyclopedia of Type Strains, Phase IV (KMG-V): Genome sequencing to study the core and pangenomes of soil and plant-associated prokaryotes.</title>
        <authorList>
            <person name="Whitman W."/>
        </authorList>
    </citation>
    <scope>NUCLEOTIDE SEQUENCE [LARGE SCALE GENOMIC DNA]</scope>
    <source>
        <strain evidence="2 3">M8UP14</strain>
    </source>
</reference>
<dbReference type="SUPFAM" id="SSF52540">
    <property type="entry name" value="P-loop containing nucleoside triphosphate hydrolases"/>
    <property type="match status" value="1"/>
</dbReference>
<dbReference type="InterPro" id="IPR003593">
    <property type="entry name" value="AAA+_ATPase"/>
</dbReference>
<dbReference type="AlphaFoldDB" id="A0A7W7ZE88"/>
<sequence>MRLGDLLVRAKLVTSSQIAQALQLQARQGGRLGDHLVALGAVTHAALEAFLNRMPAEPRDLDSTGIDSKELLTLLLKLIHQNQLESVRQFVDAIKLPATLVKELVKTAVDRRFLLARGLRPTDTAMEMSYTLSDEGRRYTLDALQQLRYMGPAPVSLEDFTYQVNLQKLTNETVTIDRVRDALRDLQFDNLIVEQVGPALNAGRAMLLYGPPGNGKTSAALRLASLFNDVIYVPYAVTIDGQIITFYDPSIHAHIPGTGPNATASDLDAGDGPSLLRKEAYDLRWIPCRRPFVVAGGELTLEMLELSYDHISHIYEAPLHMKVLGGCFVIDDFGRQLVSPTKLLNRWIVPLESAVDYLKLHTGKSFSVPFDELVIFSTNLEPEDLMDPAFLRRLPYKIEIGAPDLKLFRRIFDNQLEPHGIQIDDEQFHCVVHKIRDEKGLPLAAFQPRFIVDQIVATSRFLGQPVRLEQRFIDYAIDNLCVRRNS</sequence>
<dbReference type="SUPFAM" id="SSF160246">
    <property type="entry name" value="EspE N-terminal domain-like"/>
    <property type="match status" value="1"/>
</dbReference>
<dbReference type="SMART" id="SM00382">
    <property type="entry name" value="AAA"/>
    <property type="match status" value="1"/>
</dbReference>
<dbReference type="RefSeq" id="WP_184217658.1">
    <property type="nucleotide sequence ID" value="NZ_JACHIP010000004.1"/>
</dbReference>
<evidence type="ECO:0000313" key="3">
    <source>
        <dbReference type="Proteomes" id="UP000540989"/>
    </source>
</evidence>
<evidence type="ECO:0000259" key="1">
    <source>
        <dbReference type="SMART" id="SM00382"/>
    </source>
</evidence>
<dbReference type="EMBL" id="JACHIP010000004">
    <property type="protein sequence ID" value="MBB5058177.1"/>
    <property type="molecule type" value="Genomic_DNA"/>
</dbReference>
<protein>
    <recommendedName>
        <fullName evidence="1">AAA+ ATPase domain-containing protein</fullName>
    </recommendedName>
</protein>
<dbReference type="InterPro" id="IPR027417">
    <property type="entry name" value="P-loop_NTPase"/>
</dbReference>
<comment type="caution">
    <text evidence="2">The sequence shown here is derived from an EMBL/GenBank/DDBJ whole genome shotgun (WGS) entry which is preliminary data.</text>
</comment>
<dbReference type="InterPro" id="IPR037257">
    <property type="entry name" value="T2SS_E_N_sf"/>
</dbReference>